<proteinExistence type="predicted"/>
<feature type="region of interest" description="Disordered" evidence="1">
    <location>
        <begin position="154"/>
        <end position="201"/>
    </location>
</feature>
<name>A0ABR4D5E8_9PEZI</name>
<keyword evidence="2" id="KW-0472">Membrane</keyword>
<comment type="caution">
    <text evidence="3">The sequence shown here is derived from an EMBL/GenBank/DDBJ whole genome shotgun (WGS) entry which is preliminary data.</text>
</comment>
<dbReference type="RefSeq" id="XP_070864318.1">
    <property type="nucleotide sequence ID" value="XM_071013430.1"/>
</dbReference>
<organism evidence="3 4">
    <name type="scientific">Remersonia thermophila</name>
    <dbReference type="NCBI Taxonomy" id="72144"/>
    <lineage>
        <taxon>Eukaryota</taxon>
        <taxon>Fungi</taxon>
        <taxon>Dikarya</taxon>
        <taxon>Ascomycota</taxon>
        <taxon>Pezizomycotina</taxon>
        <taxon>Sordariomycetes</taxon>
        <taxon>Sordariomycetidae</taxon>
        <taxon>Sordariales</taxon>
        <taxon>Sordariales incertae sedis</taxon>
        <taxon>Remersonia</taxon>
    </lineage>
</organism>
<gene>
    <name evidence="3" type="ORF">VTJ83DRAFT_6691</name>
</gene>
<dbReference type="GeneID" id="98128074"/>
<protein>
    <submittedName>
        <fullName evidence="3">Uncharacterized protein</fullName>
    </submittedName>
</protein>
<reference evidence="3 4" key="1">
    <citation type="journal article" date="2024" name="Commun. Biol.">
        <title>Comparative genomic analysis of thermophilic fungi reveals convergent evolutionary adaptations and gene losses.</title>
        <authorList>
            <person name="Steindorff A.S."/>
            <person name="Aguilar-Pontes M.V."/>
            <person name="Robinson A.J."/>
            <person name="Andreopoulos B."/>
            <person name="LaButti K."/>
            <person name="Kuo A."/>
            <person name="Mondo S."/>
            <person name="Riley R."/>
            <person name="Otillar R."/>
            <person name="Haridas S."/>
            <person name="Lipzen A."/>
            <person name="Grimwood J."/>
            <person name="Schmutz J."/>
            <person name="Clum A."/>
            <person name="Reid I.D."/>
            <person name="Moisan M.C."/>
            <person name="Butler G."/>
            <person name="Nguyen T.T.M."/>
            <person name="Dewar K."/>
            <person name="Conant G."/>
            <person name="Drula E."/>
            <person name="Henrissat B."/>
            <person name="Hansel C."/>
            <person name="Singer S."/>
            <person name="Hutchinson M.I."/>
            <person name="de Vries R.P."/>
            <person name="Natvig D.O."/>
            <person name="Powell A.J."/>
            <person name="Tsang A."/>
            <person name="Grigoriev I.V."/>
        </authorList>
    </citation>
    <scope>NUCLEOTIDE SEQUENCE [LARGE SCALE GENOMIC DNA]</scope>
    <source>
        <strain evidence="3 4">ATCC 22073</strain>
    </source>
</reference>
<accession>A0ABR4D5E8</accession>
<evidence type="ECO:0000256" key="1">
    <source>
        <dbReference type="SAM" id="MobiDB-lite"/>
    </source>
</evidence>
<keyword evidence="2" id="KW-1133">Transmembrane helix</keyword>
<feature type="compositionally biased region" description="Pro residues" evidence="1">
    <location>
        <begin position="352"/>
        <end position="362"/>
    </location>
</feature>
<dbReference type="EMBL" id="JAZGUE010000006">
    <property type="protein sequence ID" value="KAL2265591.1"/>
    <property type="molecule type" value="Genomic_DNA"/>
</dbReference>
<evidence type="ECO:0000313" key="3">
    <source>
        <dbReference type="EMBL" id="KAL2265591.1"/>
    </source>
</evidence>
<feature type="compositionally biased region" description="Low complexity" evidence="1">
    <location>
        <begin position="279"/>
        <end position="305"/>
    </location>
</feature>
<feature type="region of interest" description="Disordered" evidence="1">
    <location>
        <begin position="234"/>
        <end position="401"/>
    </location>
</feature>
<keyword evidence="2" id="KW-0812">Transmembrane</keyword>
<evidence type="ECO:0000313" key="4">
    <source>
        <dbReference type="Proteomes" id="UP001600064"/>
    </source>
</evidence>
<feature type="transmembrane region" description="Helical" evidence="2">
    <location>
        <begin position="204"/>
        <end position="229"/>
    </location>
</feature>
<evidence type="ECO:0000256" key="2">
    <source>
        <dbReference type="SAM" id="Phobius"/>
    </source>
</evidence>
<sequence>MTVAGPLTTAFEAPSSCSSDAAQIHQVWSGSASSYVAGPLFARDSHCFPSGYGPEPTRYFSPGWCPRGYTTACSSVATAGRETETAVLCCPAYYTLTCPTAGRSDAPSLACTSTWTNALAVLAVTVVRDGTTQATPTAVSETAGGITAYGIQVRFQSGDPTPPPTPTATSASRTDGPASHFPPGYLIPTPTAPPPSSGGVSTSVAIGIGVGSAVAALLLAGAIGLCFFLRRRRKTPSHPEPASPAGSDSPPPVPPKEPAASPVPYRSAAPRYELSENTSPPRVGSPPLSSSLSSSMSKRPVSKRPMSTSPVPGWTPASTAGRRYSARKDSQVLGGRFWGSEADPAELEAPRSPRPPPPPPPSSLSLSSRERTHRCASPGSESTSAWSDRGARGATMPSPWL</sequence>
<dbReference type="Proteomes" id="UP001600064">
    <property type="component" value="Unassembled WGS sequence"/>
</dbReference>
<keyword evidence="4" id="KW-1185">Reference proteome</keyword>